<dbReference type="EMBL" id="LAZR01011755">
    <property type="protein sequence ID" value="KKM60024.1"/>
    <property type="molecule type" value="Genomic_DNA"/>
</dbReference>
<protein>
    <submittedName>
        <fullName evidence="1">Uncharacterized protein</fullName>
    </submittedName>
</protein>
<comment type="caution">
    <text evidence="1">The sequence shown here is derived from an EMBL/GenBank/DDBJ whole genome shotgun (WGS) entry which is preliminary data.</text>
</comment>
<accession>A0A0F9IRI3</accession>
<reference evidence="1" key="1">
    <citation type="journal article" date="2015" name="Nature">
        <title>Complex archaea that bridge the gap between prokaryotes and eukaryotes.</title>
        <authorList>
            <person name="Spang A."/>
            <person name="Saw J.H."/>
            <person name="Jorgensen S.L."/>
            <person name="Zaremba-Niedzwiedzka K."/>
            <person name="Martijn J."/>
            <person name="Lind A.E."/>
            <person name="van Eijk R."/>
            <person name="Schleper C."/>
            <person name="Guy L."/>
            <person name="Ettema T.J."/>
        </authorList>
    </citation>
    <scope>NUCLEOTIDE SEQUENCE</scope>
</reference>
<dbReference type="AlphaFoldDB" id="A0A0F9IRI3"/>
<gene>
    <name evidence="1" type="ORF">LCGC14_1545950</name>
</gene>
<name>A0A0F9IRI3_9ZZZZ</name>
<sequence length="78" mass="8517">MTKAKTQKDLRPMIKVTVQTEKRLHAITMLASATEQLALALQAGTKVDIRNNTITGGGIDIDTAEKVTRTEIAEVDHD</sequence>
<organism evidence="1">
    <name type="scientific">marine sediment metagenome</name>
    <dbReference type="NCBI Taxonomy" id="412755"/>
    <lineage>
        <taxon>unclassified sequences</taxon>
        <taxon>metagenomes</taxon>
        <taxon>ecological metagenomes</taxon>
    </lineage>
</organism>
<evidence type="ECO:0000313" key="1">
    <source>
        <dbReference type="EMBL" id="KKM60024.1"/>
    </source>
</evidence>
<proteinExistence type="predicted"/>